<gene>
    <name evidence="1" type="ORF">EV420DRAFT_1539002</name>
</gene>
<dbReference type="Gene3D" id="3.80.10.10">
    <property type="entry name" value="Ribonuclease Inhibitor"/>
    <property type="match status" value="1"/>
</dbReference>
<dbReference type="EMBL" id="JAUEPS010000015">
    <property type="protein sequence ID" value="KAK0459217.1"/>
    <property type="molecule type" value="Genomic_DNA"/>
</dbReference>
<feature type="non-terminal residue" evidence="1">
    <location>
        <position position="1"/>
    </location>
</feature>
<sequence>MSPSNWMPCAGCSCPNHHFPPQNAVSENTSFSTMDLTRLMRSNDQPSPAEADAIRGMISQHEERVTTTDLRISSLGAFREEMINLVSKADEMVAALRGERKRVLVEIQEKKSLLSAVRRLPPEILFQIFRETIDFPMKRTQTDRDALWWDFIPAPYSLWTIELVSWRWRTVALIFPELWSHVNIYITDDDFSEGEYGFIRRLGLQLARSQQSLLSLSICDGGNSNYKKLPSSLELLLFSVSNRLHELHLSMTAEMFSTIPSLQLPLPSLESLSILCTNAVSISGYSYLKLVCNAPKLRDLAFIDVENPSMSFELPWTQITCCSIAHACHSNENPGPDPTRFLQVLGLMTNLTSCDLVCEAYSIGFEAEQVACTNLQEFAIRSWPMSHNAIPQLFSRLLLPSLSIFRAKCSVGSIKRDSEETFTSIRHAINVSQSPLIVLEFEHGLVAEEDLLSILRTTPTLELLKLVDIGTNAITDQTLDELTVRPNEDPIIPRLSSLHLSTKLRFTSQTFVAMVGSRRAGTGSLGVESLKSVRVCWFTDEDHPDENEALDIVVLSSLDLYRSEGLEFVLTTQKTPQRE</sequence>
<comment type="caution">
    <text evidence="1">The sequence shown here is derived from an EMBL/GenBank/DDBJ whole genome shotgun (WGS) entry which is preliminary data.</text>
</comment>
<name>A0AA39KDK3_ARMTA</name>
<reference evidence="1" key="1">
    <citation type="submission" date="2023-06" db="EMBL/GenBank/DDBJ databases">
        <authorList>
            <consortium name="Lawrence Berkeley National Laboratory"/>
            <person name="Ahrendt S."/>
            <person name="Sahu N."/>
            <person name="Indic B."/>
            <person name="Wong-Bajracharya J."/>
            <person name="Merenyi Z."/>
            <person name="Ke H.-M."/>
            <person name="Monk M."/>
            <person name="Kocsube S."/>
            <person name="Drula E."/>
            <person name="Lipzen A."/>
            <person name="Balint B."/>
            <person name="Henrissat B."/>
            <person name="Andreopoulos B."/>
            <person name="Martin F.M."/>
            <person name="Harder C.B."/>
            <person name="Rigling D."/>
            <person name="Ford K.L."/>
            <person name="Foster G.D."/>
            <person name="Pangilinan J."/>
            <person name="Papanicolaou A."/>
            <person name="Barry K."/>
            <person name="LaButti K."/>
            <person name="Viragh M."/>
            <person name="Koriabine M."/>
            <person name="Yan M."/>
            <person name="Riley R."/>
            <person name="Champramary S."/>
            <person name="Plett K.L."/>
            <person name="Tsai I.J."/>
            <person name="Slot J."/>
            <person name="Sipos G."/>
            <person name="Plett J."/>
            <person name="Nagy L.G."/>
            <person name="Grigoriev I.V."/>
        </authorList>
    </citation>
    <scope>NUCLEOTIDE SEQUENCE</scope>
    <source>
        <strain evidence="1">CCBAS 213</strain>
    </source>
</reference>
<protein>
    <recommendedName>
        <fullName evidence="3">F-box domain-containing protein</fullName>
    </recommendedName>
</protein>
<proteinExistence type="predicted"/>
<dbReference type="InterPro" id="IPR032675">
    <property type="entry name" value="LRR_dom_sf"/>
</dbReference>
<dbReference type="RefSeq" id="XP_060331443.1">
    <property type="nucleotide sequence ID" value="XM_060473029.1"/>
</dbReference>
<evidence type="ECO:0000313" key="2">
    <source>
        <dbReference type="Proteomes" id="UP001175211"/>
    </source>
</evidence>
<dbReference type="Proteomes" id="UP001175211">
    <property type="component" value="Unassembled WGS sequence"/>
</dbReference>
<dbReference type="AlphaFoldDB" id="A0AA39KDK3"/>
<dbReference type="GeneID" id="85356577"/>
<evidence type="ECO:0000313" key="1">
    <source>
        <dbReference type="EMBL" id="KAK0459217.1"/>
    </source>
</evidence>
<evidence type="ECO:0008006" key="3">
    <source>
        <dbReference type="Google" id="ProtNLM"/>
    </source>
</evidence>
<keyword evidence="2" id="KW-1185">Reference proteome</keyword>
<organism evidence="1 2">
    <name type="scientific">Armillaria tabescens</name>
    <name type="common">Ringless honey mushroom</name>
    <name type="synonym">Agaricus tabescens</name>
    <dbReference type="NCBI Taxonomy" id="1929756"/>
    <lineage>
        <taxon>Eukaryota</taxon>
        <taxon>Fungi</taxon>
        <taxon>Dikarya</taxon>
        <taxon>Basidiomycota</taxon>
        <taxon>Agaricomycotina</taxon>
        <taxon>Agaricomycetes</taxon>
        <taxon>Agaricomycetidae</taxon>
        <taxon>Agaricales</taxon>
        <taxon>Marasmiineae</taxon>
        <taxon>Physalacriaceae</taxon>
        <taxon>Desarmillaria</taxon>
    </lineage>
</organism>
<accession>A0AA39KDK3</accession>